<dbReference type="EMBL" id="RCHS01002763">
    <property type="protein sequence ID" value="RMX45847.1"/>
    <property type="molecule type" value="Genomic_DNA"/>
</dbReference>
<dbReference type="GO" id="GO:0031012">
    <property type="term" value="C:extracellular matrix"/>
    <property type="evidence" value="ECO:0007669"/>
    <property type="project" value="TreeGrafter"/>
</dbReference>
<evidence type="ECO:0008006" key="3">
    <source>
        <dbReference type="Google" id="ProtNLM"/>
    </source>
</evidence>
<sequence length="269" mass="30756">MFNMENVIQEATRQKLTSSSLIDLIVTTRKDLVSATGVFPLGISDHNLIYGTIRLKNKRPLPIIVKTRDYKRMDIRGFRDDIESAPFHIASIFNDPDDNLWAWQYLFNDLCDKRAPWKNVKIRSIWMTSDIRLKMNRRYKLFKEAVSTNYPRKWSAYKKARSNFGEVQSTSAYWNLMKRAADPKAQKTIGPVKRDDGTLALADQEKACIMNSYFTTVGLNLASNFPPITGKRQGANSSPKDNRTVPLLKEVHVSGLAIRNKLEALNANK</sequence>
<accession>A0A3M6TWT3</accession>
<evidence type="ECO:0000313" key="2">
    <source>
        <dbReference type="Proteomes" id="UP000275408"/>
    </source>
</evidence>
<dbReference type="PANTHER" id="PTHR33395:SF22">
    <property type="entry name" value="REVERSE TRANSCRIPTASE DOMAIN-CONTAINING PROTEIN"/>
    <property type="match status" value="1"/>
</dbReference>
<organism evidence="1 2">
    <name type="scientific">Pocillopora damicornis</name>
    <name type="common">Cauliflower coral</name>
    <name type="synonym">Millepora damicornis</name>
    <dbReference type="NCBI Taxonomy" id="46731"/>
    <lineage>
        <taxon>Eukaryota</taxon>
        <taxon>Metazoa</taxon>
        <taxon>Cnidaria</taxon>
        <taxon>Anthozoa</taxon>
        <taxon>Hexacorallia</taxon>
        <taxon>Scleractinia</taxon>
        <taxon>Astrocoeniina</taxon>
        <taxon>Pocilloporidae</taxon>
        <taxon>Pocillopora</taxon>
    </lineage>
</organism>
<proteinExistence type="predicted"/>
<dbReference type="AlphaFoldDB" id="A0A3M6TWT3"/>
<keyword evidence="2" id="KW-1185">Reference proteome</keyword>
<evidence type="ECO:0000313" key="1">
    <source>
        <dbReference type="EMBL" id="RMX45847.1"/>
    </source>
</evidence>
<gene>
    <name evidence="1" type="ORF">pdam_00025090</name>
</gene>
<name>A0A3M6TWT3_POCDA</name>
<dbReference type="PANTHER" id="PTHR33395">
    <property type="entry name" value="TRANSCRIPTASE, PUTATIVE-RELATED-RELATED"/>
    <property type="match status" value="1"/>
</dbReference>
<dbReference type="OrthoDB" id="5987290at2759"/>
<protein>
    <recommendedName>
        <fullName evidence="3">Endonuclease/exonuclease/phosphatase domain-containing protein</fullName>
    </recommendedName>
</protein>
<reference evidence="1 2" key="1">
    <citation type="journal article" date="2018" name="Sci. Rep.">
        <title>Comparative analysis of the Pocillopora damicornis genome highlights role of immune system in coral evolution.</title>
        <authorList>
            <person name="Cunning R."/>
            <person name="Bay R.A."/>
            <person name="Gillette P."/>
            <person name="Baker A.C."/>
            <person name="Traylor-Knowles N."/>
        </authorList>
    </citation>
    <scope>NUCLEOTIDE SEQUENCE [LARGE SCALE GENOMIC DNA]</scope>
    <source>
        <strain evidence="1">RSMAS</strain>
        <tissue evidence="1">Whole animal</tissue>
    </source>
</reference>
<comment type="caution">
    <text evidence="1">The sequence shown here is derived from an EMBL/GenBank/DDBJ whole genome shotgun (WGS) entry which is preliminary data.</text>
</comment>
<dbReference type="Proteomes" id="UP000275408">
    <property type="component" value="Unassembled WGS sequence"/>
</dbReference>